<dbReference type="OrthoDB" id="1792985at2"/>
<dbReference type="Pfam" id="PF02120">
    <property type="entry name" value="Flg_hook"/>
    <property type="match status" value="1"/>
</dbReference>
<dbReference type="Gene3D" id="3.30.750.140">
    <property type="match status" value="1"/>
</dbReference>
<evidence type="ECO:0000313" key="3">
    <source>
        <dbReference type="EMBL" id="TMM44941.1"/>
    </source>
</evidence>
<dbReference type="PANTHER" id="PTHR37533">
    <property type="entry name" value="FLAGELLAR HOOK-LENGTH CONTROL PROTEIN"/>
    <property type="match status" value="1"/>
</dbReference>
<dbReference type="EMBL" id="SZVP01000009">
    <property type="protein sequence ID" value="TMM44941.1"/>
    <property type="molecule type" value="Genomic_DNA"/>
</dbReference>
<keyword evidence="4" id="KW-1185">Reference proteome</keyword>
<dbReference type="InterPro" id="IPR038610">
    <property type="entry name" value="FliK-like_C_sf"/>
</dbReference>
<dbReference type="Proteomes" id="UP000307702">
    <property type="component" value="Unassembled WGS sequence"/>
</dbReference>
<organism evidence="3 4">
    <name type="scientific">Colwellia ponticola</name>
    <dbReference type="NCBI Taxonomy" id="2304625"/>
    <lineage>
        <taxon>Bacteria</taxon>
        <taxon>Pseudomonadati</taxon>
        <taxon>Pseudomonadota</taxon>
        <taxon>Gammaproteobacteria</taxon>
        <taxon>Alteromonadales</taxon>
        <taxon>Colwelliaceae</taxon>
        <taxon>Colwellia</taxon>
    </lineage>
</organism>
<feature type="region of interest" description="Disordered" evidence="1">
    <location>
        <begin position="45"/>
        <end position="69"/>
    </location>
</feature>
<feature type="compositionally biased region" description="Basic and acidic residues" evidence="1">
    <location>
        <begin position="47"/>
        <end position="61"/>
    </location>
</feature>
<dbReference type="RefSeq" id="WP_138623197.1">
    <property type="nucleotide sequence ID" value="NZ_SZVP01000009.1"/>
</dbReference>
<comment type="caution">
    <text evidence="3">The sequence shown here is derived from an EMBL/GenBank/DDBJ whole genome shotgun (WGS) entry which is preliminary data.</text>
</comment>
<feature type="compositionally biased region" description="Low complexity" evidence="1">
    <location>
        <begin position="636"/>
        <end position="647"/>
    </location>
</feature>
<dbReference type="PANTHER" id="PTHR37533:SF2">
    <property type="entry name" value="FLAGELLAR HOOK-LENGTH CONTROL PROTEIN"/>
    <property type="match status" value="1"/>
</dbReference>
<accession>A0A8H2JLI5</accession>
<protein>
    <submittedName>
        <fullName evidence="3">Flagellar hook-length control protein FliK</fullName>
    </submittedName>
</protein>
<feature type="compositionally biased region" description="Low complexity" evidence="1">
    <location>
        <begin position="431"/>
        <end position="445"/>
    </location>
</feature>
<evidence type="ECO:0000256" key="1">
    <source>
        <dbReference type="SAM" id="MobiDB-lite"/>
    </source>
</evidence>
<feature type="compositionally biased region" description="Polar residues" evidence="1">
    <location>
        <begin position="117"/>
        <end position="132"/>
    </location>
</feature>
<sequence length="689" mass="74635">MPSVSVLPTFVSKDADLKADLTSKELSARLTDNNKGANFSRLVAQHQLEKNKDHQHKDSQGKDPAAQDNKTAAIDSANITASGKTQVSELSDEEFIASQEADENKSLIASEEGAKLNSGNNEDARLSTNNSVDKQELLADKDKVLAEKNANDLSGKSSLAESEKFMSLLYQSDKALSVDAAKTSKDLLNSHSEQTVNTASLNSKQKTVEPALLNTDNETEKLKATSEQKLTALAKDERLAANQLTNNTALTSQLSGQTLKDYQLSLQSPQGAINNGSETNEQLTTAPLNSKMTEVAAGVSLASKSQLTENVNSGLYQRPVDAIGKTNLTASEILAEVVKTEGATTKNPNDKILAANNEANINKVGEPLKPDADVTKESLAKVLAGNSDTNINKASELLKPEVNTELDKTQLSKANIDKALAERTSSVLQQSQAQQAQLQKGQSQQDILSSSSEQHVPDGNSEEFIDAKLLAGDKPSDQNVKTVGPVVDNITMRSASELQAQAIQNTQAKQSNEAYFEHQSTEVLKHNIASDTAQIQKNNSQLQQETISIFRKDFAEAVKEKVLVTINQKLQRFDITLDPPEFGNMQVRVNLQGEQASVNFIVQNQQAKEALEQNMHKLRDMLSEQGVDVGGANVEQQGQQQSNNEQNLTSKQGNSSSLTNDPDNNEHNIEHILSTPLFNSSATGVDYYA</sequence>
<reference evidence="3 4" key="1">
    <citation type="submission" date="2019-05" db="EMBL/GenBank/DDBJ databases">
        <title>Colwellia ponticola sp. nov., isolated from seawater.</title>
        <authorList>
            <person name="Yoon J.-H."/>
        </authorList>
    </citation>
    <scope>NUCLEOTIDE SEQUENCE [LARGE SCALE GENOMIC DNA]</scope>
    <source>
        <strain evidence="3 4">OISW-25</strain>
    </source>
</reference>
<gene>
    <name evidence="3" type="ORF">FCS21_10670</name>
</gene>
<dbReference type="InterPro" id="IPR021136">
    <property type="entry name" value="Flagellar_hook_control-like_C"/>
</dbReference>
<feature type="region of interest" description="Disordered" evidence="1">
    <location>
        <begin position="113"/>
        <end position="134"/>
    </location>
</feature>
<feature type="region of interest" description="Disordered" evidence="1">
    <location>
        <begin position="636"/>
        <end position="668"/>
    </location>
</feature>
<feature type="domain" description="Flagellar hook-length control protein-like C-terminal" evidence="2">
    <location>
        <begin position="560"/>
        <end position="642"/>
    </location>
</feature>
<dbReference type="CDD" id="cd17470">
    <property type="entry name" value="T3SS_Flik_C"/>
    <property type="match status" value="1"/>
</dbReference>
<keyword evidence="3" id="KW-0969">Cilium</keyword>
<name>A0A8H2JLI5_9GAMM</name>
<feature type="region of interest" description="Disordered" evidence="1">
    <location>
        <begin position="431"/>
        <end position="459"/>
    </location>
</feature>
<evidence type="ECO:0000313" key="4">
    <source>
        <dbReference type="Proteomes" id="UP000307702"/>
    </source>
</evidence>
<dbReference type="InterPro" id="IPR052563">
    <property type="entry name" value="FliK"/>
</dbReference>
<proteinExistence type="predicted"/>
<feature type="compositionally biased region" description="Polar residues" evidence="1">
    <location>
        <begin position="648"/>
        <end position="662"/>
    </location>
</feature>
<keyword evidence="3" id="KW-0282">Flagellum</keyword>
<evidence type="ECO:0000259" key="2">
    <source>
        <dbReference type="Pfam" id="PF02120"/>
    </source>
</evidence>
<dbReference type="AlphaFoldDB" id="A0A8H2JLI5"/>
<keyword evidence="3" id="KW-0966">Cell projection</keyword>